<gene>
    <name evidence="1" type="ORF">QFC24_004490</name>
</gene>
<name>A0ACC2XE62_9TREE</name>
<reference evidence="1" key="1">
    <citation type="submission" date="2023-04" db="EMBL/GenBank/DDBJ databases">
        <title>Draft Genome sequencing of Naganishia species isolated from polar environments using Oxford Nanopore Technology.</title>
        <authorList>
            <person name="Leo P."/>
            <person name="Venkateswaran K."/>
        </authorList>
    </citation>
    <scope>NUCLEOTIDE SEQUENCE</scope>
    <source>
        <strain evidence="1">DBVPG 5303</strain>
    </source>
</reference>
<accession>A0ACC2XE62</accession>
<dbReference type="EMBL" id="JASBWV010000016">
    <property type="protein sequence ID" value="KAJ9121908.1"/>
    <property type="molecule type" value="Genomic_DNA"/>
</dbReference>
<sequence>MHRQPSPPAGQQQHTINTPSQLHNQQPGMAAAAGNGANQAPPPMNLASVLHYLQSEWRRWERDRNEWEIERAEMRARIALLEGERRSAENLKMDMMRRVKMLEFALKQERSKSLSATTGNVSAANAGTIGGAGGADAALAHLRGPQSAGAALPGAHHFTGITSAKANALSPSNSNAAIPSEKKDSSSAENAKSASDLGTRKSSSFTSQPREYYLTTCRFHTENIKKVNGAGPAAPEMADKKSLTSAPASTSCAGSVDGSHALGSAAATSGTSPWRSTVSMPIRDPKSRARSRDYLKQCLQEISYLTSPAAMNPLPNRLPLTLTVPTSNSDPSSLSGGAAPQAGGAASAVEASAQGSTLSLAPGTTILEVPERPRKALPEGPFPPSQIGMIGLGMKGVDVPIAEAAAPTTSGKAEPVVAGLSNLAQEVVAEEEEAKRAEQQKHDGQTAESPEVQLDLEHGKVLTAIYKPESKEAWKQALKQAHEQAEKTRSGIPGSQGSSESSSADSGDALETMSNSSADTDVTAIHDDDLPVRKGWKPARQLKSHLDAVQAVAFGPEGIVVSGSWDCTVKVWRLAKDKSSGRPHPQEEVEPQVTFRGHLAPVTSLAVSAGSRRVFSGSLDSSIRVWNLPAPEYHTYSPHDPKLEDDTLVGHTDSVWALALLPSAMDEPEGYLVSASADGSVKVWSTTGEAGTGYPLVSGWKYDGTADHDDGQGADSDEKREAEAKTKEEIKRPVPVALAMYYPDLTMVLVGYNTGVIKLFEIKTGREVIEFENKANGASLTDVVCHSTLPYVVASMNDGTLRIHDAKTGKIRDTIQAHSSTINALRIDPTSSSDIVTAGDDLSIKVWNLESLTCTNEWTAHRRKGEQGVLALDVCEDTAAVATAPGKDGRGRLAALMSGGADGTVRLYSKA</sequence>
<organism evidence="1 2">
    <name type="scientific">Naganishia onofrii</name>
    <dbReference type="NCBI Taxonomy" id="1851511"/>
    <lineage>
        <taxon>Eukaryota</taxon>
        <taxon>Fungi</taxon>
        <taxon>Dikarya</taxon>
        <taxon>Basidiomycota</taxon>
        <taxon>Agaricomycotina</taxon>
        <taxon>Tremellomycetes</taxon>
        <taxon>Filobasidiales</taxon>
        <taxon>Filobasidiaceae</taxon>
        <taxon>Naganishia</taxon>
    </lineage>
</organism>
<evidence type="ECO:0000313" key="1">
    <source>
        <dbReference type="EMBL" id="KAJ9121908.1"/>
    </source>
</evidence>
<keyword evidence="2" id="KW-1185">Reference proteome</keyword>
<evidence type="ECO:0000313" key="2">
    <source>
        <dbReference type="Proteomes" id="UP001234202"/>
    </source>
</evidence>
<dbReference type="Proteomes" id="UP001234202">
    <property type="component" value="Unassembled WGS sequence"/>
</dbReference>
<comment type="caution">
    <text evidence="1">The sequence shown here is derived from an EMBL/GenBank/DDBJ whole genome shotgun (WGS) entry which is preliminary data.</text>
</comment>
<protein>
    <submittedName>
        <fullName evidence="1">Uncharacterized protein</fullName>
    </submittedName>
</protein>
<proteinExistence type="predicted"/>